<reference evidence="1 2" key="1">
    <citation type="journal article" date="2014" name="Int. J. Syst. Evol. Microbiol.">
        <title>Complete genome sequence of Corynebacterium casei LMG S-19264T (=DSM 44701T), isolated from a smear-ripened cheese.</title>
        <authorList>
            <consortium name="US DOE Joint Genome Institute (JGI-PGF)"/>
            <person name="Walter F."/>
            <person name="Albersmeier A."/>
            <person name="Kalinowski J."/>
            <person name="Ruckert C."/>
        </authorList>
    </citation>
    <scope>NUCLEOTIDE SEQUENCE [LARGE SCALE GENOMIC DNA]</scope>
    <source>
        <strain evidence="1 2">NBRC 112289</strain>
    </source>
</reference>
<comment type="caution">
    <text evidence="1">The sequence shown here is derived from an EMBL/GenBank/DDBJ whole genome shotgun (WGS) entry which is preliminary data.</text>
</comment>
<dbReference type="Proteomes" id="UP001157160">
    <property type="component" value="Unassembled WGS sequence"/>
</dbReference>
<sequence>MNIRLTDEFEVFARTAGYTVEYLEDAVEIYNLGGEIRSLVHRVGAEVVIESAERARDYSVEAKTSTEIDAERYLTYELGGPFREALGLRVIVTGFVSVGAPEVLITYAPRVTTLEWTGEPDRKVQLFGPGKHSGEIFSFAMKLSLAELRASFAAEDGLPLYAFLHRDDASASTSQVEALGEIGRGLFHSLAAKAGQTLDDPLNVIPFDGGVAVIRAVRGGGKIFVAEDGSVMYRGSSYTFERALEEFRAGERTPLESFR</sequence>
<dbReference type="RefSeq" id="WP_284229705.1">
    <property type="nucleotide sequence ID" value="NZ_BSUL01000001.1"/>
</dbReference>
<dbReference type="AlphaFoldDB" id="A0AA37ULN6"/>
<accession>A0AA37ULN6</accession>
<dbReference type="EMBL" id="BSUL01000001">
    <property type="protein sequence ID" value="GMA27246.1"/>
    <property type="molecule type" value="Genomic_DNA"/>
</dbReference>
<gene>
    <name evidence="1" type="ORF">GCM10025874_04990</name>
</gene>
<organism evidence="1 2">
    <name type="scientific">Arenivirga flava</name>
    <dbReference type="NCBI Taxonomy" id="1930060"/>
    <lineage>
        <taxon>Bacteria</taxon>
        <taxon>Bacillati</taxon>
        <taxon>Actinomycetota</taxon>
        <taxon>Actinomycetes</taxon>
        <taxon>Micrococcales</taxon>
        <taxon>Microbacteriaceae</taxon>
        <taxon>Arenivirga</taxon>
    </lineage>
</organism>
<evidence type="ECO:0000313" key="2">
    <source>
        <dbReference type="Proteomes" id="UP001157160"/>
    </source>
</evidence>
<proteinExistence type="predicted"/>
<name>A0AA37ULN6_9MICO</name>
<protein>
    <submittedName>
        <fullName evidence="1">Uncharacterized protein</fullName>
    </submittedName>
</protein>
<evidence type="ECO:0000313" key="1">
    <source>
        <dbReference type="EMBL" id="GMA27246.1"/>
    </source>
</evidence>
<keyword evidence="2" id="KW-1185">Reference proteome</keyword>